<keyword evidence="2" id="KW-1133">Transmembrane helix</keyword>
<comment type="caution">
    <text evidence="3">The sequence shown here is derived from an EMBL/GenBank/DDBJ whole genome shotgun (WGS) entry which is preliminary data.</text>
</comment>
<protein>
    <recommendedName>
        <fullName evidence="5">Isopropylmalate isomerase</fullName>
    </recommendedName>
</protein>
<keyword evidence="2" id="KW-0812">Transmembrane</keyword>
<evidence type="ECO:0000256" key="2">
    <source>
        <dbReference type="SAM" id="Phobius"/>
    </source>
</evidence>
<accession>A0ABW4MCH4</accession>
<keyword evidence="2" id="KW-0472">Membrane</keyword>
<feature type="compositionally biased region" description="Acidic residues" evidence="1">
    <location>
        <begin position="1"/>
        <end position="10"/>
    </location>
</feature>
<organism evidence="3 4">
    <name type="scientific">Sphingorhabdus buctiana</name>
    <dbReference type="NCBI Taxonomy" id="1508805"/>
    <lineage>
        <taxon>Bacteria</taxon>
        <taxon>Pseudomonadati</taxon>
        <taxon>Pseudomonadota</taxon>
        <taxon>Alphaproteobacteria</taxon>
        <taxon>Sphingomonadales</taxon>
        <taxon>Sphingomonadaceae</taxon>
        <taxon>Sphingorhabdus</taxon>
    </lineage>
</organism>
<dbReference type="RefSeq" id="WP_374611691.1">
    <property type="nucleotide sequence ID" value="NZ_JBHUEL010000004.1"/>
</dbReference>
<sequence length="65" mass="6846">MTDNSDDLPPDNETMREVKRAKARKEAADNKGGIGWKTAAGIGIGSAALAAALIYANKARKKDSD</sequence>
<feature type="region of interest" description="Disordered" evidence="1">
    <location>
        <begin position="1"/>
        <end position="33"/>
    </location>
</feature>
<evidence type="ECO:0000313" key="4">
    <source>
        <dbReference type="Proteomes" id="UP001597215"/>
    </source>
</evidence>
<feature type="compositionally biased region" description="Basic and acidic residues" evidence="1">
    <location>
        <begin position="13"/>
        <end position="29"/>
    </location>
</feature>
<feature type="transmembrane region" description="Helical" evidence="2">
    <location>
        <begin position="34"/>
        <end position="56"/>
    </location>
</feature>
<evidence type="ECO:0008006" key="5">
    <source>
        <dbReference type="Google" id="ProtNLM"/>
    </source>
</evidence>
<evidence type="ECO:0000313" key="3">
    <source>
        <dbReference type="EMBL" id="MFD1766565.1"/>
    </source>
</evidence>
<reference evidence="4" key="1">
    <citation type="journal article" date="2019" name="Int. J. Syst. Evol. Microbiol.">
        <title>The Global Catalogue of Microorganisms (GCM) 10K type strain sequencing project: providing services to taxonomists for standard genome sequencing and annotation.</title>
        <authorList>
            <consortium name="The Broad Institute Genomics Platform"/>
            <consortium name="The Broad Institute Genome Sequencing Center for Infectious Disease"/>
            <person name="Wu L."/>
            <person name="Ma J."/>
        </authorList>
    </citation>
    <scope>NUCLEOTIDE SEQUENCE [LARGE SCALE GENOMIC DNA]</scope>
    <source>
        <strain evidence="4">CGMCC 1.12449</strain>
    </source>
</reference>
<dbReference type="EMBL" id="JBHUEL010000004">
    <property type="protein sequence ID" value="MFD1766565.1"/>
    <property type="molecule type" value="Genomic_DNA"/>
</dbReference>
<dbReference type="Proteomes" id="UP001597215">
    <property type="component" value="Unassembled WGS sequence"/>
</dbReference>
<proteinExistence type="predicted"/>
<gene>
    <name evidence="3" type="ORF">ACFSAG_06885</name>
</gene>
<keyword evidence="4" id="KW-1185">Reference proteome</keyword>
<evidence type="ECO:0000256" key="1">
    <source>
        <dbReference type="SAM" id="MobiDB-lite"/>
    </source>
</evidence>
<name>A0ABW4MCH4_9SPHN</name>